<evidence type="ECO:0000313" key="1">
    <source>
        <dbReference type="EMBL" id="KUM50440.1"/>
    </source>
</evidence>
<proteinExistence type="predicted"/>
<comment type="caution">
    <text evidence="1">The sequence shown here is derived from an EMBL/GenBank/DDBJ whole genome shotgun (WGS) entry which is preliminary data.</text>
</comment>
<dbReference type="EMBL" id="LKAM01000001">
    <property type="protein sequence ID" value="KUM50440.1"/>
    <property type="molecule type" value="Genomic_DNA"/>
</dbReference>
<geneLocation type="mitochondrion" evidence="1"/>
<keyword evidence="1" id="KW-0496">Mitochondrion</keyword>
<name>A0A101M3Q6_PICGL</name>
<gene>
    <name evidence="1" type="ORF">ABT39_MTgene283</name>
</gene>
<sequence length="55" mass="5809">MHSSGMGITSGMLITDMPDMGIMADMLITDSPSTHGYATKKGYYVGYASHAHGRG</sequence>
<accession>A0A101M3Q6</accession>
<dbReference type="AlphaFoldDB" id="A0A101M3Q6"/>
<organism evidence="1">
    <name type="scientific">Picea glauca</name>
    <name type="common">White spruce</name>
    <name type="synonym">Pinus glauca</name>
    <dbReference type="NCBI Taxonomy" id="3330"/>
    <lineage>
        <taxon>Eukaryota</taxon>
        <taxon>Viridiplantae</taxon>
        <taxon>Streptophyta</taxon>
        <taxon>Embryophyta</taxon>
        <taxon>Tracheophyta</taxon>
        <taxon>Spermatophyta</taxon>
        <taxon>Pinopsida</taxon>
        <taxon>Pinidae</taxon>
        <taxon>Conifers I</taxon>
        <taxon>Pinales</taxon>
        <taxon>Pinaceae</taxon>
        <taxon>Picea</taxon>
    </lineage>
</organism>
<protein>
    <submittedName>
        <fullName evidence="1">Uncharacterized protein</fullName>
    </submittedName>
</protein>
<reference evidence="1" key="1">
    <citation type="journal article" date="2015" name="Genome Biol. Evol.">
        <title>Organellar Genomes of White Spruce (Picea glauca): Assembly and Annotation.</title>
        <authorList>
            <person name="Jackman S.D."/>
            <person name="Warren R.L."/>
            <person name="Gibb E.A."/>
            <person name="Vandervalk B.P."/>
            <person name="Mohamadi H."/>
            <person name="Chu J."/>
            <person name="Raymond A."/>
            <person name="Pleasance S."/>
            <person name="Coope R."/>
            <person name="Wildung M.R."/>
            <person name="Ritland C.E."/>
            <person name="Bousquet J."/>
            <person name="Jones S.J."/>
            <person name="Bohlmann J."/>
            <person name="Birol I."/>
        </authorList>
    </citation>
    <scope>NUCLEOTIDE SEQUENCE [LARGE SCALE GENOMIC DNA]</scope>
    <source>
        <tissue evidence="1">Flushing bud</tissue>
    </source>
</reference>